<evidence type="ECO:0000313" key="3">
    <source>
        <dbReference type="Proteomes" id="UP000001307"/>
    </source>
</evidence>
<dbReference type="GO" id="GO:1904262">
    <property type="term" value="P:negative regulation of TORC1 signaling"/>
    <property type="evidence" value="ECO:0007669"/>
    <property type="project" value="TreeGrafter"/>
</dbReference>
<dbReference type="GO" id="GO:0034198">
    <property type="term" value="P:cellular response to amino acid starvation"/>
    <property type="evidence" value="ECO:0007669"/>
    <property type="project" value="UniProtKB-UniRule"/>
</dbReference>
<dbReference type="Proteomes" id="UP000001307">
    <property type="component" value="Unassembled WGS sequence"/>
</dbReference>
<name>E4X794_OIKDI</name>
<evidence type="ECO:0000256" key="1">
    <source>
        <dbReference type="RuleBase" id="RU368069"/>
    </source>
</evidence>
<gene>
    <name evidence="2" type="ORF">GSOID_T00003154001</name>
</gene>
<sequence length="585" mass="66706">MCDGPLGIFIATDGQWVASQPLFSYLITDDVDTTDKSICRLNSASELGLANLSAFNSLRRTNSGAGEARPKSIEEQLVNLKGAPLATILLNEFSDKEGGIRAPSNIKVNGLRYVGWPVSVQNNAAKKHITGFNLVFAIKATCKQEVGQRYQLISRHISTAIVAEEKRNSFLTSEMKKWHSYQQSLQGDDGNENGNEANGKAKELYKKTLRKSILGQQLQKCFRILTKKDMSRDIFIGQIQIGITVNNASQVINKLKLNSKDMIQPFHTLILHSEFEKDDNGIELPNDSSATLFRMIKKIQSNRNLMDTQHDSDVLLIHLQEVAAHLVQQGLAKLIYPIDKRARYVLNKDFDFVLLEKDEKRMRSREKRFKPTELLGDFEQFKQDYMLGCSISFIEVLQMFKASASVKKIIAKVRHYTVSQNMETAEETVFSLMRWLILKNIVTRQHFLLYFLPPSADDLDQPQTESRYSEETPENDQKIPLNDLPSFLTVHQKNFIVQKMKEISPQLCSSVSDPPLFKNFDEVNRIFMRIIKFYANGRTSSEAIRYYENLSKLQLQELSLAYSMFLVSREGTDPLVEKLSSLFKG</sequence>
<accession>E4X794</accession>
<dbReference type="InParanoid" id="E4X794"/>
<dbReference type="InterPro" id="IPR005365">
    <property type="entry name" value="Npr3"/>
</dbReference>
<dbReference type="EMBL" id="FN653027">
    <property type="protein sequence ID" value="CBY07802.1"/>
    <property type="molecule type" value="Genomic_DNA"/>
</dbReference>
<comment type="similarity">
    <text evidence="1">Belongs to the NPR3 family.</text>
</comment>
<dbReference type="GO" id="GO:0005764">
    <property type="term" value="C:lysosome"/>
    <property type="evidence" value="ECO:0007669"/>
    <property type="project" value="UniProtKB-SubCell"/>
</dbReference>
<protein>
    <recommendedName>
        <fullName evidence="1">GATOR complex protein NPRL3</fullName>
    </recommendedName>
    <alternativeName>
        <fullName evidence="1">Nitrogen permease regulator 3-like protein</fullName>
    </alternativeName>
</protein>
<organism evidence="2">
    <name type="scientific">Oikopleura dioica</name>
    <name type="common">Tunicate</name>
    <dbReference type="NCBI Taxonomy" id="34765"/>
    <lineage>
        <taxon>Eukaryota</taxon>
        <taxon>Metazoa</taxon>
        <taxon>Chordata</taxon>
        <taxon>Tunicata</taxon>
        <taxon>Appendicularia</taxon>
        <taxon>Copelata</taxon>
        <taxon>Oikopleuridae</taxon>
        <taxon>Oikopleura</taxon>
    </lineage>
</organism>
<dbReference type="GO" id="GO:0038202">
    <property type="term" value="P:TORC1 signaling"/>
    <property type="evidence" value="ECO:0007669"/>
    <property type="project" value="TreeGrafter"/>
</dbReference>
<evidence type="ECO:0000313" key="2">
    <source>
        <dbReference type="EMBL" id="CBY07802.1"/>
    </source>
</evidence>
<dbReference type="Pfam" id="PF03666">
    <property type="entry name" value="NPR3"/>
    <property type="match status" value="1"/>
</dbReference>
<comment type="subcellular location">
    <subcellularLocation>
        <location evidence="1">Lysosome</location>
    </subcellularLocation>
</comment>
<dbReference type="PANTHER" id="PTHR13153">
    <property type="entry name" value="CGTHBA PROTEIN -14 GENE PROTEIN"/>
    <property type="match status" value="1"/>
</dbReference>
<dbReference type="GO" id="GO:0010508">
    <property type="term" value="P:positive regulation of autophagy"/>
    <property type="evidence" value="ECO:0007669"/>
    <property type="project" value="TreeGrafter"/>
</dbReference>
<dbReference type="GO" id="GO:1990130">
    <property type="term" value="C:GATOR1 complex"/>
    <property type="evidence" value="ECO:0007669"/>
    <property type="project" value="UniProtKB-UniRule"/>
</dbReference>
<dbReference type="AlphaFoldDB" id="E4X794"/>
<comment type="function">
    <text evidence="1">As a component of the GATOR1 complex functions as an inhibitor of the amino acid-sensing branch of the TORC1 pathway.</text>
</comment>
<dbReference type="OrthoDB" id="18648at2759"/>
<reference evidence="2" key="1">
    <citation type="journal article" date="2010" name="Science">
        <title>Plasticity of animal genome architecture unmasked by rapid evolution of a pelagic tunicate.</title>
        <authorList>
            <person name="Denoeud F."/>
            <person name="Henriet S."/>
            <person name="Mungpakdee S."/>
            <person name="Aury J.M."/>
            <person name="Da Silva C."/>
            <person name="Brinkmann H."/>
            <person name="Mikhaleva J."/>
            <person name="Olsen L.C."/>
            <person name="Jubin C."/>
            <person name="Canestro C."/>
            <person name="Bouquet J.M."/>
            <person name="Danks G."/>
            <person name="Poulain J."/>
            <person name="Campsteijn C."/>
            <person name="Adamski M."/>
            <person name="Cross I."/>
            <person name="Yadetie F."/>
            <person name="Muffato M."/>
            <person name="Louis A."/>
            <person name="Butcher S."/>
            <person name="Tsagkogeorga G."/>
            <person name="Konrad A."/>
            <person name="Singh S."/>
            <person name="Jensen M.F."/>
            <person name="Cong E.H."/>
            <person name="Eikeseth-Otteraa H."/>
            <person name="Noel B."/>
            <person name="Anthouard V."/>
            <person name="Porcel B.M."/>
            <person name="Kachouri-Lafond R."/>
            <person name="Nishino A."/>
            <person name="Ugolini M."/>
            <person name="Chourrout P."/>
            <person name="Nishida H."/>
            <person name="Aasland R."/>
            <person name="Huzurbazar S."/>
            <person name="Westhof E."/>
            <person name="Delsuc F."/>
            <person name="Lehrach H."/>
            <person name="Reinhardt R."/>
            <person name="Weissenbach J."/>
            <person name="Roy S.W."/>
            <person name="Artiguenave F."/>
            <person name="Postlethwait J.H."/>
            <person name="Manak J.R."/>
            <person name="Thompson E.M."/>
            <person name="Jaillon O."/>
            <person name="Du Pasquier L."/>
            <person name="Boudinot P."/>
            <person name="Liberles D.A."/>
            <person name="Volff J.N."/>
            <person name="Philippe H."/>
            <person name="Lenhard B."/>
            <person name="Roest Crollius H."/>
            <person name="Wincker P."/>
            <person name="Chourrout D."/>
        </authorList>
    </citation>
    <scope>NUCLEOTIDE SEQUENCE [LARGE SCALE GENOMIC DNA]</scope>
</reference>
<dbReference type="PANTHER" id="PTHR13153:SF5">
    <property type="entry name" value="GATOR COMPLEX PROTEIN NPRL3"/>
    <property type="match status" value="1"/>
</dbReference>
<keyword evidence="1" id="KW-0732">Signal</keyword>
<keyword evidence="3" id="KW-1185">Reference proteome</keyword>
<keyword evidence="1" id="KW-0458">Lysosome</keyword>
<proteinExistence type="inferred from homology"/>